<dbReference type="InterPro" id="IPR029044">
    <property type="entry name" value="Nucleotide-diphossugar_trans"/>
</dbReference>
<evidence type="ECO:0000256" key="2">
    <source>
        <dbReference type="ARBA" id="ARBA00006739"/>
    </source>
</evidence>
<keyword evidence="3" id="KW-0328">Glycosyltransferase</keyword>
<evidence type="ECO:0000256" key="1">
    <source>
        <dbReference type="ARBA" id="ARBA00004776"/>
    </source>
</evidence>
<reference evidence="6" key="1">
    <citation type="submission" date="2021-12" db="EMBL/GenBank/DDBJ databases">
        <title>Alicyclobacillaceae gen. nov., sp. nov., isolated from chalcocite enrichment system.</title>
        <authorList>
            <person name="Jiang Z."/>
        </authorList>
    </citation>
    <scope>NUCLEOTIDE SEQUENCE</scope>
    <source>
        <strain evidence="6">MYW30-H2</strain>
    </source>
</reference>
<dbReference type="PANTHER" id="PTHR43179">
    <property type="entry name" value="RHAMNOSYLTRANSFERASE WBBL"/>
    <property type="match status" value="1"/>
</dbReference>
<dbReference type="CDD" id="cd04186">
    <property type="entry name" value="GT_2_like_c"/>
    <property type="match status" value="1"/>
</dbReference>
<proteinExistence type="inferred from homology"/>
<evidence type="ECO:0000313" key="6">
    <source>
        <dbReference type="EMBL" id="UOF91396.1"/>
    </source>
</evidence>
<sequence>MRKEVAVIICNWNKKDYVLKCIESVKQSTFTNYDLYVVDNASTDGSAQAIRELYKNDVILIENEVNKGGSGGFNTGIKEALKKDYKYLYLLDNDVFIDSEALQELYRYLENHEEVGVVGSKIYVMDQPDLVQEIGARINWKTFDMELNYYRYIDDGTLPEVVECDYVPACSMLVRAGAVKKAGTIDEEYFLYWDDIDWCYRIQLAGYKIVAYAKSKVWHKGGGKGRNDTFGNYFMWRNRVHFFKKYCSQDQLESFYTVLVEDLNKVTFFCNYKGQFSVAKSILLAVRDGLNLVRRKATEDKVFVKETLPNHFRTVFLNKKHIGIIDCNEIQVLRNVVQSILENHEDVDITLIAKNLEREFLKCQFEDFKIVEYTEAKLDSFDILCQTCEHIAAIRNEMSDEVDVYIDKYLHFVSSNDDRILLENYNNIFKMFKNIYFPILSI</sequence>
<dbReference type="RefSeq" id="WP_347438088.1">
    <property type="nucleotide sequence ID" value="NZ_CP089291.1"/>
</dbReference>
<keyword evidence="4" id="KW-0808">Transferase</keyword>
<dbReference type="Proteomes" id="UP000830167">
    <property type="component" value="Chromosome"/>
</dbReference>
<evidence type="ECO:0000259" key="5">
    <source>
        <dbReference type="Pfam" id="PF00535"/>
    </source>
</evidence>
<evidence type="ECO:0000256" key="4">
    <source>
        <dbReference type="ARBA" id="ARBA00022679"/>
    </source>
</evidence>
<comment type="pathway">
    <text evidence="1">Cell wall biogenesis; cell wall polysaccharide biosynthesis.</text>
</comment>
<keyword evidence="7" id="KW-1185">Reference proteome</keyword>
<accession>A0ABY4CPA5</accession>
<gene>
    <name evidence="6" type="ORF">LSG31_03845</name>
</gene>
<dbReference type="SUPFAM" id="SSF53448">
    <property type="entry name" value="Nucleotide-diphospho-sugar transferases"/>
    <property type="match status" value="1"/>
</dbReference>
<evidence type="ECO:0000256" key="3">
    <source>
        <dbReference type="ARBA" id="ARBA00022676"/>
    </source>
</evidence>
<feature type="domain" description="Glycosyltransferase 2-like" evidence="5">
    <location>
        <begin position="7"/>
        <end position="132"/>
    </location>
</feature>
<evidence type="ECO:0000313" key="7">
    <source>
        <dbReference type="Proteomes" id="UP000830167"/>
    </source>
</evidence>
<comment type="similarity">
    <text evidence="2">Belongs to the glycosyltransferase 2 family.</text>
</comment>
<dbReference type="InterPro" id="IPR001173">
    <property type="entry name" value="Glyco_trans_2-like"/>
</dbReference>
<dbReference type="EMBL" id="CP089291">
    <property type="protein sequence ID" value="UOF91396.1"/>
    <property type="molecule type" value="Genomic_DNA"/>
</dbReference>
<dbReference type="PANTHER" id="PTHR43179:SF12">
    <property type="entry name" value="GALACTOFURANOSYLTRANSFERASE GLFT2"/>
    <property type="match status" value="1"/>
</dbReference>
<organism evidence="6 7">
    <name type="scientific">Fodinisporobacter ferrooxydans</name>
    <dbReference type="NCBI Taxonomy" id="2901836"/>
    <lineage>
        <taxon>Bacteria</taxon>
        <taxon>Bacillati</taxon>
        <taxon>Bacillota</taxon>
        <taxon>Bacilli</taxon>
        <taxon>Bacillales</taxon>
        <taxon>Alicyclobacillaceae</taxon>
        <taxon>Fodinisporobacter</taxon>
    </lineage>
</organism>
<dbReference type="Pfam" id="PF00535">
    <property type="entry name" value="Glycos_transf_2"/>
    <property type="match status" value="1"/>
</dbReference>
<dbReference type="Gene3D" id="3.90.550.10">
    <property type="entry name" value="Spore Coat Polysaccharide Biosynthesis Protein SpsA, Chain A"/>
    <property type="match status" value="1"/>
</dbReference>
<protein>
    <submittedName>
        <fullName evidence="6">Glycosyltransferase family 2 protein</fullName>
    </submittedName>
</protein>
<name>A0ABY4CPA5_9BACL</name>